<organism evidence="1 2">
    <name type="scientific">Diplogelasinospora grovesii</name>
    <dbReference type="NCBI Taxonomy" id="303347"/>
    <lineage>
        <taxon>Eukaryota</taxon>
        <taxon>Fungi</taxon>
        <taxon>Dikarya</taxon>
        <taxon>Ascomycota</taxon>
        <taxon>Pezizomycotina</taxon>
        <taxon>Sordariomycetes</taxon>
        <taxon>Sordariomycetidae</taxon>
        <taxon>Sordariales</taxon>
        <taxon>Diplogelasinosporaceae</taxon>
        <taxon>Diplogelasinospora</taxon>
    </lineage>
</organism>
<keyword evidence="2" id="KW-1185">Reference proteome</keyword>
<dbReference type="Proteomes" id="UP001303473">
    <property type="component" value="Unassembled WGS sequence"/>
</dbReference>
<feature type="non-terminal residue" evidence="1">
    <location>
        <position position="179"/>
    </location>
</feature>
<feature type="non-terminal residue" evidence="1">
    <location>
        <position position="1"/>
    </location>
</feature>
<evidence type="ECO:0000313" key="2">
    <source>
        <dbReference type="Proteomes" id="UP001303473"/>
    </source>
</evidence>
<protein>
    <submittedName>
        <fullName evidence="1">Uncharacterized protein</fullName>
    </submittedName>
</protein>
<dbReference type="Pfam" id="PF12520">
    <property type="entry name" value="DUF3723"/>
    <property type="match status" value="1"/>
</dbReference>
<proteinExistence type="predicted"/>
<comment type="caution">
    <text evidence="1">The sequence shown here is derived from an EMBL/GenBank/DDBJ whole genome shotgun (WGS) entry which is preliminary data.</text>
</comment>
<evidence type="ECO:0000313" key="1">
    <source>
        <dbReference type="EMBL" id="KAK3939649.1"/>
    </source>
</evidence>
<dbReference type="EMBL" id="MU853808">
    <property type="protein sequence ID" value="KAK3939649.1"/>
    <property type="molecule type" value="Genomic_DNA"/>
</dbReference>
<gene>
    <name evidence="1" type="ORF">QBC46DRAFT_437116</name>
</gene>
<dbReference type="AlphaFoldDB" id="A0AAN6S3Z5"/>
<dbReference type="InterPro" id="IPR022198">
    <property type="entry name" value="DUF3723"/>
</dbReference>
<reference evidence="2" key="1">
    <citation type="journal article" date="2023" name="Mol. Phylogenet. Evol.">
        <title>Genome-scale phylogeny and comparative genomics of the fungal order Sordariales.</title>
        <authorList>
            <person name="Hensen N."/>
            <person name="Bonometti L."/>
            <person name="Westerberg I."/>
            <person name="Brannstrom I.O."/>
            <person name="Guillou S."/>
            <person name="Cros-Aarteil S."/>
            <person name="Calhoun S."/>
            <person name="Haridas S."/>
            <person name="Kuo A."/>
            <person name="Mondo S."/>
            <person name="Pangilinan J."/>
            <person name="Riley R."/>
            <person name="LaButti K."/>
            <person name="Andreopoulos B."/>
            <person name="Lipzen A."/>
            <person name="Chen C."/>
            <person name="Yan M."/>
            <person name="Daum C."/>
            <person name="Ng V."/>
            <person name="Clum A."/>
            <person name="Steindorff A."/>
            <person name="Ohm R.A."/>
            <person name="Martin F."/>
            <person name="Silar P."/>
            <person name="Natvig D.O."/>
            <person name="Lalanne C."/>
            <person name="Gautier V."/>
            <person name="Ament-Velasquez S.L."/>
            <person name="Kruys A."/>
            <person name="Hutchinson M.I."/>
            <person name="Powell A.J."/>
            <person name="Barry K."/>
            <person name="Miller A.N."/>
            <person name="Grigoriev I.V."/>
            <person name="Debuchy R."/>
            <person name="Gladieux P."/>
            <person name="Hiltunen Thoren M."/>
            <person name="Johannesson H."/>
        </authorList>
    </citation>
    <scope>NUCLEOTIDE SEQUENCE [LARGE SCALE GENOMIC DNA]</scope>
    <source>
        <strain evidence="2">CBS 340.73</strain>
    </source>
</reference>
<sequence>RVRKIDRPTIEALEHTAPGACEGDSKALYNKLRSGEIFAAFSERERQVTWRRVLAASVDCLIPSLSTLFEDVKYIEGPLEALKRLVPPYRKDTISSELLGAYKDINQESDQAELNMRQAWMCAMRNSTDIPPPRRKKENVRRANPAFKESARALYEFASVLFRLGFNTDEIRDATQPSP</sequence>
<name>A0AAN6S3Z5_9PEZI</name>
<accession>A0AAN6S3Z5</accession>